<organism evidence="1 2">
    <name type="scientific">Sphaerodactylus townsendi</name>
    <dbReference type="NCBI Taxonomy" id="933632"/>
    <lineage>
        <taxon>Eukaryota</taxon>
        <taxon>Metazoa</taxon>
        <taxon>Chordata</taxon>
        <taxon>Craniata</taxon>
        <taxon>Vertebrata</taxon>
        <taxon>Euteleostomi</taxon>
        <taxon>Lepidosauria</taxon>
        <taxon>Squamata</taxon>
        <taxon>Bifurcata</taxon>
        <taxon>Gekkota</taxon>
        <taxon>Sphaerodactylidae</taxon>
        <taxon>Sphaerodactylus</taxon>
    </lineage>
</organism>
<evidence type="ECO:0000313" key="2">
    <source>
        <dbReference type="Proteomes" id="UP000827872"/>
    </source>
</evidence>
<sequence length="172" mass="19268">MKFMSEEIWLVYKMTLVHCMYQGNITLHTRCVIQTLTTEQQVKTSQDGSVPACVSQQPPNGAVGLQMPLEMNLCWNEIKKKSQSLRGCKPGAAGKGEASAFMEEVKSRGPYIYSVLESAQAFLTQHPFEEVEESNPNNKARAMNGSQLDAAAKMYLLPRWPPDFPWHLGMIS</sequence>
<protein>
    <submittedName>
        <fullName evidence="1">Uncharacterized protein</fullName>
    </submittedName>
</protein>
<dbReference type="EMBL" id="CM037626">
    <property type="protein sequence ID" value="KAH8011749.1"/>
    <property type="molecule type" value="Genomic_DNA"/>
</dbReference>
<gene>
    <name evidence="1" type="ORF">K3G42_006532</name>
</gene>
<reference evidence="1" key="1">
    <citation type="submission" date="2021-08" db="EMBL/GenBank/DDBJ databases">
        <title>The first chromosome-level gecko genome reveals the dynamic sex chromosomes of Neotropical dwarf geckos (Sphaerodactylidae: Sphaerodactylus).</title>
        <authorList>
            <person name="Pinto B.J."/>
            <person name="Keating S.E."/>
            <person name="Gamble T."/>
        </authorList>
    </citation>
    <scope>NUCLEOTIDE SEQUENCE</scope>
    <source>
        <strain evidence="1">TG3544</strain>
    </source>
</reference>
<comment type="caution">
    <text evidence="1">The sequence shown here is derived from an EMBL/GenBank/DDBJ whole genome shotgun (WGS) entry which is preliminary data.</text>
</comment>
<accession>A0ACB8FX80</accession>
<dbReference type="Proteomes" id="UP000827872">
    <property type="component" value="Linkage Group LG13"/>
</dbReference>
<keyword evidence="2" id="KW-1185">Reference proteome</keyword>
<proteinExistence type="predicted"/>
<evidence type="ECO:0000313" key="1">
    <source>
        <dbReference type="EMBL" id="KAH8011749.1"/>
    </source>
</evidence>
<name>A0ACB8FX80_9SAUR</name>